<dbReference type="EMBL" id="AP012029">
    <property type="protein sequence ID" value="BAJ62586.1"/>
    <property type="molecule type" value="Genomic_DNA"/>
</dbReference>
<dbReference type="Gene3D" id="3.40.630.10">
    <property type="entry name" value="Zn peptidases"/>
    <property type="match status" value="1"/>
</dbReference>
<sequence>MTDIKDFLKELISLPGLSGYEAPAREVISREWQTLVDELSVSPLGSLHALKRGSSPEPRPRILLAAHMDAIGMMVTRITPEGFLGFTEVGGLDPRILPAQPVRVYGKEPLRGVIVQPSDRLLPPSQKGKPVEMKHLLIDTGLPAEEVRRLVKVGDPIAFDTEPLELPEDLICGHTLDNRASVAALTVCLQTLQRAAHDWDVYAVATAQEEETLGGGFTSPFEIRPTLAIAIDVTFAKGPGVNDYRGKTLGGGVVLGWGPQSHPRVFDDLKALAERLDIPFEIEVYPRASGTDAYAMQIVAEGIPTMVVSIPLRYMHTPVEVVSLSDIRRVGRLLAEYILRLTPEDVKKIQWEEA</sequence>
<evidence type="ECO:0000256" key="6">
    <source>
        <dbReference type="PIRNR" id="PIRNR001123"/>
    </source>
</evidence>
<reference evidence="9 10" key="1">
    <citation type="submission" date="2010-12" db="EMBL/GenBank/DDBJ databases">
        <title>Whole genome sequence of Anaerolinea thermophila UNI-1.</title>
        <authorList>
            <person name="Narita-Yamada S."/>
            <person name="Kishi E."/>
            <person name="Watanabe Y."/>
            <person name="Takasaki K."/>
            <person name="Ankai A."/>
            <person name="Oguchi A."/>
            <person name="Fukui S."/>
            <person name="Takahashi M."/>
            <person name="Yashiro I."/>
            <person name="Hosoyama A."/>
            <person name="Sekiguchi Y."/>
            <person name="Hanada S."/>
            <person name="Fujita N."/>
        </authorList>
    </citation>
    <scope>NUCLEOTIDE SEQUENCE [LARGE SCALE GENOMIC DNA]</scope>
    <source>
        <strain evidence="10">DSM 14523 / JCM 11388 / NBRC 100420 / UNI-1</strain>
    </source>
</reference>
<dbReference type="OrthoDB" id="9772053at2"/>
<dbReference type="GO" id="GO:0006508">
    <property type="term" value="P:proteolysis"/>
    <property type="evidence" value="ECO:0007669"/>
    <property type="project" value="UniProtKB-KW"/>
</dbReference>
<feature type="binding site" evidence="8">
    <location>
        <position position="67"/>
    </location>
    <ligand>
        <name>Zn(2+)</name>
        <dbReference type="ChEBI" id="CHEBI:29105"/>
        <label>1</label>
    </ligand>
</feature>
<evidence type="ECO:0000256" key="1">
    <source>
        <dbReference type="ARBA" id="ARBA00006272"/>
    </source>
</evidence>
<organism evidence="9 10">
    <name type="scientific">Anaerolinea thermophila (strain DSM 14523 / JCM 11388 / NBRC 100420 / UNI-1)</name>
    <dbReference type="NCBI Taxonomy" id="926569"/>
    <lineage>
        <taxon>Bacteria</taxon>
        <taxon>Bacillati</taxon>
        <taxon>Chloroflexota</taxon>
        <taxon>Anaerolineae</taxon>
        <taxon>Anaerolineales</taxon>
        <taxon>Anaerolineaceae</taxon>
        <taxon>Anaerolinea</taxon>
    </lineage>
</organism>
<dbReference type="InterPro" id="IPR008007">
    <property type="entry name" value="Peptidase_M42"/>
</dbReference>
<dbReference type="EC" id="3.4.11.-" evidence="9"/>
<dbReference type="AlphaFoldDB" id="E8N1I1"/>
<keyword evidence="3" id="KW-0645">Protease</keyword>
<dbReference type="GO" id="GO:0004177">
    <property type="term" value="F:aminopeptidase activity"/>
    <property type="evidence" value="ECO:0007669"/>
    <property type="project" value="UniProtKB-UniRule"/>
</dbReference>
<protein>
    <submittedName>
        <fullName evidence="9">Aminopeptidase</fullName>
        <ecNumber evidence="9">3.4.11.-</ecNumber>
    </submittedName>
</protein>
<dbReference type="eggNOG" id="COG1363">
    <property type="taxonomic scope" value="Bacteria"/>
</dbReference>
<proteinExistence type="inferred from homology"/>
<feature type="binding site" evidence="8">
    <location>
        <position position="210"/>
    </location>
    <ligand>
        <name>Zn(2+)</name>
        <dbReference type="ChEBI" id="CHEBI:29105"/>
        <label>2</label>
    </ligand>
</feature>
<accession>E8N1I1</accession>
<evidence type="ECO:0000256" key="3">
    <source>
        <dbReference type="ARBA" id="ARBA00022670"/>
    </source>
</evidence>
<dbReference type="InParanoid" id="E8N1I1"/>
<keyword evidence="4 8" id="KW-0479">Metal-binding</keyword>
<feature type="binding site" evidence="8">
    <location>
        <position position="232"/>
    </location>
    <ligand>
        <name>Zn(2+)</name>
        <dbReference type="ChEBI" id="CHEBI:29105"/>
        <label>1</label>
    </ligand>
</feature>
<evidence type="ECO:0000256" key="4">
    <source>
        <dbReference type="ARBA" id="ARBA00022723"/>
    </source>
</evidence>
<feature type="binding site" evidence="8">
    <location>
        <position position="316"/>
    </location>
    <ligand>
        <name>Zn(2+)</name>
        <dbReference type="ChEBI" id="CHEBI:29105"/>
        <label>2</label>
    </ligand>
</feature>
<dbReference type="GO" id="GO:0046872">
    <property type="term" value="F:metal ion binding"/>
    <property type="evidence" value="ECO:0007669"/>
    <property type="project" value="UniProtKB-UniRule"/>
</dbReference>
<evidence type="ECO:0000256" key="8">
    <source>
        <dbReference type="PIRSR" id="PIRSR001123-2"/>
    </source>
</evidence>
<dbReference type="Pfam" id="PF05343">
    <property type="entry name" value="Peptidase_M42"/>
    <property type="match status" value="1"/>
</dbReference>
<evidence type="ECO:0000256" key="2">
    <source>
        <dbReference type="ARBA" id="ARBA00022438"/>
    </source>
</evidence>
<comment type="similarity">
    <text evidence="1 6">Belongs to the peptidase M42 family.</text>
</comment>
<dbReference type="KEGG" id="atm:ANT_05520"/>
<name>E8N1I1_ANATU</name>
<dbReference type="InterPro" id="IPR051464">
    <property type="entry name" value="Peptidase_M42_aminopept"/>
</dbReference>
<dbReference type="InterPro" id="IPR023367">
    <property type="entry name" value="Peptidase_M42_dom2"/>
</dbReference>
<keyword evidence="10" id="KW-1185">Reference proteome</keyword>
<dbReference type="PANTHER" id="PTHR32481">
    <property type="entry name" value="AMINOPEPTIDASE"/>
    <property type="match status" value="1"/>
</dbReference>
<dbReference type="Proteomes" id="UP000008922">
    <property type="component" value="Chromosome"/>
</dbReference>
<keyword evidence="2 9" id="KW-0031">Aminopeptidase</keyword>
<dbReference type="HOGENOM" id="CLU_047249_1_0_0"/>
<evidence type="ECO:0000256" key="7">
    <source>
        <dbReference type="PIRSR" id="PIRSR001123-1"/>
    </source>
</evidence>
<dbReference type="STRING" id="926569.ANT_05520"/>
<evidence type="ECO:0000256" key="5">
    <source>
        <dbReference type="ARBA" id="ARBA00022801"/>
    </source>
</evidence>
<gene>
    <name evidence="9" type="ordered locus">ANT_05520</name>
</gene>
<feature type="binding site" evidence="8">
    <location>
        <position position="177"/>
    </location>
    <ligand>
        <name>Zn(2+)</name>
        <dbReference type="ChEBI" id="CHEBI:29105"/>
        <label>2</label>
    </ligand>
</feature>
<dbReference type="RefSeq" id="WP_013558982.1">
    <property type="nucleotide sequence ID" value="NC_014960.1"/>
</dbReference>
<dbReference type="SUPFAM" id="SSF53187">
    <property type="entry name" value="Zn-dependent exopeptidases"/>
    <property type="match status" value="1"/>
</dbReference>
<keyword evidence="5 9" id="KW-0378">Hydrolase</keyword>
<feature type="active site" description="Proton acceptor" evidence="7">
    <location>
        <position position="209"/>
    </location>
</feature>
<dbReference type="Gene3D" id="2.40.30.40">
    <property type="entry name" value="Peptidase M42, domain 2"/>
    <property type="match status" value="1"/>
</dbReference>
<evidence type="ECO:0000313" key="9">
    <source>
        <dbReference type="EMBL" id="BAJ62586.1"/>
    </source>
</evidence>
<comment type="cofactor">
    <cofactor evidence="8">
        <name>a divalent metal cation</name>
        <dbReference type="ChEBI" id="CHEBI:60240"/>
    </cofactor>
    <text evidence="8">Binds 2 divalent metal cations per subunit.</text>
</comment>
<evidence type="ECO:0000313" key="10">
    <source>
        <dbReference type="Proteomes" id="UP000008922"/>
    </source>
</evidence>
<dbReference type="PIRSF" id="PIRSF001123">
    <property type="entry name" value="PepA_GA"/>
    <property type="match status" value="1"/>
</dbReference>
<dbReference type="SUPFAM" id="SSF101821">
    <property type="entry name" value="Aminopeptidase/glucanase lid domain"/>
    <property type="match status" value="1"/>
</dbReference>
<feature type="binding site" evidence="8">
    <location>
        <position position="177"/>
    </location>
    <ligand>
        <name>Zn(2+)</name>
        <dbReference type="ChEBI" id="CHEBI:29105"/>
        <label>1</label>
    </ligand>
</feature>
<dbReference type="PANTHER" id="PTHR32481:SF0">
    <property type="entry name" value="AMINOPEPTIDASE YPDE-RELATED"/>
    <property type="match status" value="1"/>
</dbReference>